<dbReference type="PANTHER" id="PTHR31290">
    <property type="entry name" value="UV-DAMAGE ENDONUCLEASE"/>
    <property type="match status" value="1"/>
</dbReference>
<keyword evidence="6" id="KW-0234">DNA repair</keyword>
<feature type="compositionally biased region" description="Basic residues" evidence="7">
    <location>
        <begin position="31"/>
        <end position="40"/>
    </location>
</feature>
<feature type="compositionally biased region" description="Basic residues" evidence="7">
    <location>
        <begin position="70"/>
        <end position="79"/>
    </location>
</feature>
<dbReference type="GO" id="GO:0004519">
    <property type="term" value="F:endonuclease activity"/>
    <property type="evidence" value="ECO:0007669"/>
    <property type="project" value="UniProtKB-KW"/>
</dbReference>
<accession>A0A0C3PTH0</accession>
<evidence type="ECO:0000313" key="9">
    <source>
        <dbReference type="Proteomes" id="UP000053257"/>
    </source>
</evidence>
<dbReference type="HOGENOM" id="CLU_017168_2_1_1"/>
<dbReference type="GO" id="GO:0006289">
    <property type="term" value="P:nucleotide-excision repair"/>
    <property type="evidence" value="ECO:0007669"/>
    <property type="project" value="InterPro"/>
</dbReference>
<dbReference type="PANTHER" id="PTHR31290:SF5">
    <property type="entry name" value="UV-DAMAGE ENDONUCLEASE"/>
    <property type="match status" value="1"/>
</dbReference>
<evidence type="ECO:0000256" key="2">
    <source>
        <dbReference type="ARBA" id="ARBA00022759"/>
    </source>
</evidence>
<keyword evidence="9" id="KW-1185">Reference proteome</keyword>
<dbReference type="Gene3D" id="3.20.20.150">
    <property type="entry name" value="Divalent-metal-dependent TIM barrel enzymes"/>
    <property type="match status" value="1"/>
</dbReference>
<dbReference type="GO" id="GO:0016787">
    <property type="term" value="F:hydrolase activity"/>
    <property type="evidence" value="ECO:0007669"/>
    <property type="project" value="UniProtKB-KW"/>
</dbReference>
<dbReference type="STRING" id="745531.A0A0C3PTH0"/>
<proteinExistence type="predicted"/>
<sequence length="561" mass="61934">MAKRKRVGVNDLSAAVEDDGAAEATEELVAPRRKSSRKKTATQGWDPYASANASSPLTSPSPSPSPAKTKSPRKGRRKTRDPVVYDIPPITDFKTTAFKGRLGYACLNTILRVADPPVFCSRTCRIATLKEKGLQYAKDLGIQNTRDLKKMVEWNEENGIKFMRISSEMFPFASHKEWGYKLEYAKEALKEAGDTAKRLGHRLTTHPGQFTQLASPKENVVEASIRELDYHCQMMRYMGLGKDSVIILHMGGVYGDKTTTIARFKTNYTTLLTEEMKARLVLENDEICYSPDDLLPVCEELDIPIVLDYHHNYINPSSLPLSELIPRINKTWEKKGIRVKQHLSEPRPETKKVSVMELRAHADRCTSLPDEVVFMGMDGAEGGGDLMIEAKDKEQAVFQLYRIYSLQPVKHENLRPEKAAAPQERAAKGGDEQEDGEAASPKRQRGRKAAASQDNDDASPPDFPQNDAQKSPRKQGKKVAEVKVGASSPKRRKTKANSSKAADIDSLMNQEDAPVPVDGAPLPVVEAEEHPEAVKAATEGAGGCGVKGGKKSPRKARKATS</sequence>
<dbReference type="Pfam" id="PF03851">
    <property type="entry name" value="UvdE"/>
    <property type="match status" value="1"/>
</dbReference>
<organism evidence="8 9">
    <name type="scientific">Phlebiopsis gigantea (strain 11061_1 CR5-6)</name>
    <name type="common">White-rot fungus</name>
    <name type="synonym">Peniophora gigantea</name>
    <dbReference type="NCBI Taxonomy" id="745531"/>
    <lineage>
        <taxon>Eukaryota</taxon>
        <taxon>Fungi</taxon>
        <taxon>Dikarya</taxon>
        <taxon>Basidiomycota</taxon>
        <taxon>Agaricomycotina</taxon>
        <taxon>Agaricomycetes</taxon>
        <taxon>Polyporales</taxon>
        <taxon>Phanerochaetaceae</taxon>
        <taxon>Phlebiopsis</taxon>
    </lineage>
</organism>
<feature type="compositionally biased region" description="Acidic residues" evidence="7">
    <location>
        <begin position="16"/>
        <end position="26"/>
    </location>
</feature>
<feature type="compositionally biased region" description="Basic residues" evidence="7">
    <location>
        <begin position="548"/>
        <end position="561"/>
    </location>
</feature>
<keyword evidence="2" id="KW-0255">Endonuclease</keyword>
<dbReference type="SUPFAM" id="SSF51658">
    <property type="entry name" value="Xylose isomerase-like"/>
    <property type="match status" value="1"/>
</dbReference>
<dbReference type="GO" id="GO:0005739">
    <property type="term" value="C:mitochondrion"/>
    <property type="evidence" value="ECO:0007669"/>
    <property type="project" value="TreeGrafter"/>
</dbReference>
<keyword evidence="3" id="KW-0227">DNA damage</keyword>
<dbReference type="InterPro" id="IPR036237">
    <property type="entry name" value="Xyl_isomerase-like_sf"/>
</dbReference>
<dbReference type="NCBIfam" id="TIGR00629">
    <property type="entry name" value="uvde"/>
    <property type="match status" value="1"/>
</dbReference>
<keyword evidence="4" id="KW-0228">DNA excision</keyword>
<evidence type="ECO:0000256" key="1">
    <source>
        <dbReference type="ARBA" id="ARBA00022722"/>
    </source>
</evidence>
<feature type="region of interest" description="Disordered" evidence="7">
    <location>
        <begin position="414"/>
        <end position="561"/>
    </location>
</feature>
<name>A0A0C3PTH0_PHLG1</name>
<evidence type="ECO:0000256" key="3">
    <source>
        <dbReference type="ARBA" id="ARBA00022763"/>
    </source>
</evidence>
<reference evidence="8 9" key="1">
    <citation type="journal article" date="2014" name="PLoS Genet.">
        <title>Analysis of the Phlebiopsis gigantea genome, transcriptome and secretome provides insight into its pioneer colonization strategies of wood.</title>
        <authorList>
            <person name="Hori C."/>
            <person name="Ishida T."/>
            <person name="Igarashi K."/>
            <person name="Samejima M."/>
            <person name="Suzuki H."/>
            <person name="Master E."/>
            <person name="Ferreira P."/>
            <person name="Ruiz-Duenas F.J."/>
            <person name="Held B."/>
            <person name="Canessa P."/>
            <person name="Larrondo L.F."/>
            <person name="Schmoll M."/>
            <person name="Druzhinina I.S."/>
            <person name="Kubicek C.P."/>
            <person name="Gaskell J.A."/>
            <person name="Kersten P."/>
            <person name="St John F."/>
            <person name="Glasner J."/>
            <person name="Sabat G."/>
            <person name="Splinter BonDurant S."/>
            <person name="Syed K."/>
            <person name="Yadav J."/>
            <person name="Mgbeahuruike A.C."/>
            <person name="Kovalchuk A."/>
            <person name="Asiegbu F.O."/>
            <person name="Lackner G."/>
            <person name="Hoffmeister D."/>
            <person name="Rencoret J."/>
            <person name="Gutierrez A."/>
            <person name="Sun H."/>
            <person name="Lindquist E."/>
            <person name="Barry K."/>
            <person name="Riley R."/>
            <person name="Grigoriev I.V."/>
            <person name="Henrissat B."/>
            <person name="Kues U."/>
            <person name="Berka R.M."/>
            <person name="Martinez A.T."/>
            <person name="Covert S.F."/>
            <person name="Blanchette R.A."/>
            <person name="Cullen D."/>
        </authorList>
    </citation>
    <scope>NUCLEOTIDE SEQUENCE [LARGE SCALE GENOMIC DNA]</scope>
    <source>
        <strain evidence="8 9">11061_1 CR5-6</strain>
    </source>
</reference>
<dbReference type="GO" id="GO:0043504">
    <property type="term" value="P:mitochondrial DNA repair"/>
    <property type="evidence" value="ECO:0007669"/>
    <property type="project" value="TreeGrafter"/>
</dbReference>
<evidence type="ECO:0000313" key="8">
    <source>
        <dbReference type="EMBL" id="KIP10813.1"/>
    </source>
</evidence>
<keyword evidence="5" id="KW-0378">Hydrolase</keyword>
<protein>
    <recommendedName>
        <fullName evidence="10">UV-endonuclease UvdE</fullName>
    </recommendedName>
</protein>
<gene>
    <name evidence="8" type="ORF">PHLGIDRAFT_100657</name>
</gene>
<dbReference type="EMBL" id="KN840451">
    <property type="protein sequence ID" value="KIP10813.1"/>
    <property type="molecule type" value="Genomic_DNA"/>
</dbReference>
<feature type="region of interest" description="Disordered" evidence="7">
    <location>
        <begin position="1"/>
        <end position="83"/>
    </location>
</feature>
<evidence type="ECO:0000256" key="7">
    <source>
        <dbReference type="SAM" id="MobiDB-lite"/>
    </source>
</evidence>
<dbReference type="GO" id="GO:0005634">
    <property type="term" value="C:nucleus"/>
    <property type="evidence" value="ECO:0007669"/>
    <property type="project" value="TreeGrafter"/>
</dbReference>
<evidence type="ECO:0000256" key="4">
    <source>
        <dbReference type="ARBA" id="ARBA00022769"/>
    </source>
</evidence>
<feature type="compositionally biased region" description="Low complexity" evidence="7">
    <location>
        <begin position="49"/>
        <end position="58"/>
    </location>
</feature>
<dbReference type="InterPro" id="IPR004601">
    <property type="entry name" value="UvdE"/>
</dbReference>
<dbReference type="Proteomes" id="UP000053257">
    <property type="component" value="Unassembled WGS sequence"/>
</dbReference>
<keyword evidence="1" id="KW-0540">Nuclease</keyword>
<evidence type="ECO:0000256" key="6">
    <source>
        <dbReference type="ARBA" id="ARBA00023204"/>
    </source>
</evidence>
<dbReference type="OrthoDB" id="541883at2759"/>
<evidence type="ECO:0000256" key="5">
    <source>
        <dbReference type="ARBA" id="ARBA00022801"/>
    </source>
</evidence>
<dbReference type="AlphaFoldDB" id="A0A0C3PTH0"/>
<dbReference type="GO" id="GO:0009411">
    <property type="term" value="P:response to UV"/>
    <property type="evidence" value="ECO:0007669"/>
    <property type="project" value="InterPro"/>
</dbReference>
<evidence type="ECO:0008006" key="10">
    <source>
        <dbReference type="Google" id="ProtNLM"/>
    </source>
</evidence>